<dbReference type="AlphaFoldDB" id="A0A8K1CHK3"/>
<reference evidence="2" key="1">
    <citation type="submission" date="2019-03" db="EMBL/GenBank/DDBJ databases">
        <title>Long read genome sequence of the mycoparasitic Pythium oligandrum ATCC 38472 isolated from sugarbeet rhizosphere.</title>
        <authorList>
            <person name="Gaulin E."/>
        </authorList>
    </citation>
    <scope>NUCLEOTIDE SEQUENCE</scope>
    <source>
        <strain evidence="2">ATCC 38472_TT</strain>
    </source>
</reference>
<keyword evidence="3" id="KW-1185">Reference proteome</keyword>
<dbReference type="OrthoDB" id="129506at2759"/>
<accession>A0A8K1CHK3</accession>
<feature type="compositionally biased region" description="Polar residues" evidence="1">
    <location>
        <begin position="94"/>
        <end position="103"/>
    </location>
</feature>
<feature type="compositionally biased region" description="Basic residues" evidence="1">
    <location>
        <begin position="105"/>
        <end position="119"/>
    </location>
</feature>
<feature type="compositionally biased region" description="Basic and acidic residues" evidence="1">
    <location>
        <begin position="59"/>
        <end position="68"/>
    </location>
</feature>
<sequence>MRGRMASLRLSVKDVPASIRMSPRVARHLKAREDAQDPKAHHFQGRRLIQMLFRSNNADDARGERTEGSWDSSSIVTTATSSLPPDSRHEEDPSASSTESGSKFRNLKRKLFPSRQRRHPVRIPPLLISPIATGSPAPGSNQTLDTSIDSQHEHADVVAVEHPASNDDSGGSMSDEDDLVMAIEAADLLQPSTNEEALAEMNRAIGDLYAWKHQHEEATQFAMREMEKQMIETKNQLASSPTLTEVDTIVDTIQHLQQLSLMAREKLSLAMMKTEGSFATHRDDERVARVIEEAQRQAGSEDDVVSIPRGLSKLREEVFDLGVKNLSSQIQASWLNDLESAETALDLKLADVEAFASELDQVLAQFELVSIENDEASELQPSQDTRES</sequence>
<protein>
    <submittedName>
        <fullName evidence="2">Uncharacterized protein</fullName>
    </submittedName>
</protein>
<dbReference type="Proteomes" id="UP000794436">
    <property type="component" value="Unassembled WGS sequence"/>
</dbReference>
<evidence type="ECO:0000313" key="3">
    <source>
        <dbReference type="Proteomes" id="UP000794436"/>
    </source>
</evidence>
<feature type="region of interest" description="Disordered" evidence="1">
    <location>
        <begin position="59"/>
        <end position="119"/>
    </location>
</feature>
<comment type="caution">
    <text evidence="2">The sequence shown here is derived from an EMBL/GenBank/DDBJ whole genome shotgun (WGS) entry which is preliminary data.</text>
</comment>
<evidence type="ECO:0000256" key="1">
    <source>
        <dbReference type="SAM" id="MobiDB-lite"/>
    </source>
</evidence>
<dbReference type="EMBL" id="SPLM01000072">
    <property type="protein sequence ID" value="TMW63184.1"/>
    <property type="molecule type" value="Genomic_DNA"/>
</dbReference>
<organism evidence="2 3">
    <name type="scientific">Pythium oligandrum</name>
    <name type="common">Mycoparasitic fungus</name>
    <dbReference type="NCBI Taxonomy" id="41045"/>
    <lineage>
        <taxon>Eukaryota</taxon>
        <taxon>Sar</taxon>
        <taxon>Stramenopiles</taxon>
        <taxon>Oomycota</taxon>
        <taxon>Peronosporomycetes</taxon>
        <taxon>Pythiales</taxon>
        <taxon>Pythiaceae</taxon>
        <taxon>Pythium</taxon>
    </lineage>
</organism>
<feature type="compositionally biased region" description="Polar residues" evidence="1">
    <location>
        <begin position="69"/>
        <end position="84"/>
    </location>
</feature>
<evidence type="ECO:0000313" key="2">
    <source>
        <dbReference type="EMBL" id="TMW63184.1"/>
    </source>
</evidence>
<name>A0A8K1CHK3_PYTOL</name>
<gene>
    <name evidence="2" type="ORF">Poli38472_002125</name>
</gene>
<proteinExistence type="predicted"/>